<evidence type="ECO:0000256" key="3">
    <source>
        <dbReference type="ARBA" id="ARBA00022741"/>
    </source>
</evidence>
<comment type="caution">
    <text evidence="7">The sequence shown here is derived from an EMBL/GenBank/DDBJ whole genome shotgun (WGS) entry which is preliminary data.</text>
</comment>
<dbReference type="PATRIC" id="fig|1303.81.peg.1688"/>
<dbReference type="Pfam" id="PF23493">
    <property type="entry name" value="CysS_C"/>
    <property type="match status" value="1"/>
</dbReference>
<dbReference type="Pfam" id="PF09190">
    <property type="entry name" value="DALR_2"/>
    <property type="match status" value="1"/>
</dbReference>
<proteinExistence type="predicted"/>
<dbReference type="GO" id="GO:0004817">
    <property type="term" value="F:cysteine-tRNA ligase activity"/>
    <property type="evidence" value="ECO:0007669"/>
    <property type="project" value="InterPro"/>
</dbReference>
<dbReference type="InterPro" id="IPR009080">
    <property type="entry name" value="tRNAsynth_Ia_anticodon-bd"/>
</dbReference>
<feature type="domain" description="Cysteinyl-tRNA synthetase class Ia DALR" evidence="6">
    <location>
        <begin position="1"/>
        <end position="50"/>
    </location>
</feature>
<dbReference type="GO" id="GO:0005524">
    <property type="term" value="F:ATP binding"/>
    <property type="evidence" value="ECO:0007669"/>
    <property type="project" value="UniProtKB-KW"/>
</dbReference>
<dbReference type="InterPro" id="IPR056411">
    <property type="entry name" value="CysS_C"/>
</dbReference>
<evidence type="ECO:0000256" key="2">
    <source>
        <dbReference type="ARBA" id="ARBA00022598"/>
    </source>
</evidence>
<protein>
    <recommendedName>
        <fullName evidence="1">Cysteine--tRNA ligase</fullName>
    </recommendedName>
</protein>
<organism evidence="7 8">
    <name type="scientific">Streptococcus oralis</name>
    <dbReference type="NCBI Taxonomy" id="1303"/>
    <lineage>
        <taxon>Bacteria</taxon>
        <taxon>Bacillati</taxon>
        <taxon>Bacillota</taxon>
        <taxon>Bacilli</taxon>
        <taxon>Lactobacillales</taxon>
        <taxon>Streptococcaceae</taxon>
        <taxon>Streptococcus</taxon>
    </lineage>
</organism>
<keyword evidence="3" id="KW-0547">Nucleotide-binding</keyword>
<dbReference type="EMBL" id="LQZP01000335">
    <property type="protein sequence ID" value="KXT90236.1"/>
    <property type="molecule type" value="Genomic_DNA"/>
</dbReference>
<reference evidence="7 8" key="1">
    <citation type="submission" date="2016-01" db="EMBL/GenBank/DDBJ databases">
        <title>Highly variable Streptococcus oralis are common among viridans streptococci isolated from primates.</title>
        <authorList>
            <person name="Denapaite D."/>
            <person name="Rieger M."/>
            <person name="Koendgen S."/>
            <person name="Brueckner R."/>
            <person name="Ochigava I."/>
            <person name="Kappeler P."/>
            <person name="Maetz-Rensing K."/>
            <person name="Leendertz F."/>
            <person name="Hakenbeck R."/>
        </authorList>
    </citation>
    <scope>NUCLEOTIDE SEQUENCE [LARGE SCALE GENOMIC DNA]</scope>
    <source>
        <strain evidence="7 8">DD21</strain>
    </source>
</reference>
<evidence type="ECO:0000256" key="5">
    <source>
        <dbReference type="SAM" id="Coils"/>
    </source>
</evidence>
<dbReference type="AlphaFoldDB" id="A0A139PJ29"/>
<keyword evidence="4" id="KW-0067">ATP-binding</keyword>
<dbReference type="GO" id="GO:0006423">
    <property type="term" value="P:cysteinyl-tRNA aminoacylation"/>
    <property type="evidence" value="ECO:0007669"/>
    <property type="project" value="InterPro"/>
</dbReference>
<dbReference type="Gene3D" id="1.20.120.1910">
    <property type="entry name" value="Cysteine-tRNA ligase, C-terminal anti-codon recognition domain"/>
    <property type="match status" value="1"/>
</dbReference>
<dbReference type="GO" id="GO:0005737">
    <property type="term" value="C:cytoplasm"/>
    <property type="evidence" value="ECO:0007669"/>
    <property type="project" value="InterPro"/>
</dbReference>
<evidence type="ECO:0000259" key="6">
    <source>
        <dbReference type="SMART" id="SM00840"/>
    </source>
</evidence>
<keyword evidence="5" id="KW-0175">Coiled coil</keyword>
<dbReference type="Proteomes" id="UP000070053">
    <property type="component" value="Unassembled WGS sequence"/>
</dbReference>
<dbReference type="SUPFAM" id="SSF47323">
    <property type="entry name" value="Anticodon-binding domain of a subclass of class I aminoacyl-tRNA synthetases"/>
    <property type="match status" value="1"/>
</dbReference>
<keyword evidence="7" id="KW-0030">Aminoacyl-tRNA synthetase</keyword>
<evidence type="ECO:0000313" key="7">
    <source>
        <dbReference type="EMBL" id="KXT90236.1"/>
    </source>
</evidence>
<name>A0A139PJ29_STROR</name>
<evidence type="ECO:0000256" key="1">
    <source>
        <dbReference type="ARBA" id="ARBA00014738"/>
    </source>
</evidence>
<evidence type="ECO:0000256" key="4">
    <source>
        <dbReference type="ARBA" id="ARBA00022840"/>
    </source>
</evidence>
<accession>A0A139PJ29</accession>
<feature type="coiled-coil region" evidence="5">
    <location>
        <begin position="47"/>
        <end position="74"/>
    </location>
</feature>
<dbReference type="SMART" id="SM00840">
    <property type="entry name" value="DALR_2"/>
    <property type="match status" value="1"/>
</dbReference>
<sequence length="99" mass="11136">MDEDFNSANGITVVFEMAKWINSGNYDAAVKQALATMLEVFGIVFVEEDLNAEIEALIQKRQEARANRDFATADQIRDQLAAQGIKLLDTKDGVRWTRD</sequence>
<dbReference type="InterPro" id="IPR015273">
    <property type="entry name" value="Cys-tRNA-synt_Ia_DALR"/>
</dbReference>
<gene>
    <name evidence="7" type="ORF">SORDD21_01384</name>
</gene>
<evidence type="ECO:0000313" key="8">
    <source>
        <dbReference type="Proteomes" id="UP000070053"/>
    </source>
</evidence>
<keyword evidence="2 7" id="KW-0436">Ligase</keyword>